<protein>
    <submittedName>
        <fullName evidence="5">Tetratricopeptide repeat protein</fullName>
    </submittedName>
</protein>
<dbReference type="AlphaFoldDB" id="A0A553C7Z2"/>
<evidence type="ECO:0000256" key="1">
    <source>
        <dbReference type="ARBA" id="ARBA00022737"/>
    </source>
</evidence>
<reference evidence="5 6" key="1">
    <citation type="submission" date="2019-07" db="EMBL/GenBank/DDBJ databases">
        <title>Novel species of Flavobacterium.</title>
        <authorList>
            <person name="Liu Q."/>
            <person name="Xin Y.-H."/>
        </authorList>
    </citation>
    <scope>NUCLEOTIDE SEQUENCE [LARGE SCALE GENOMIC DNA]</scope>
    <source>
        <strain evidence="5 6">LB3P56</strain>
    </source>
</reference>
<dbReference type="PANTHER" id="PTHR44858">
    <property type="entry name" value="TETRATRICOPEPTIDE REPEAT PROTEIN 6"/>
    <property type="match status" value="1"/>
</dbReference>
<dbReference type="SUPFAM" id="SSF48452">
    <property type="entry name" value="TPR-like"/>
    <property type="match status" value="4"/>
</dbReference>
<dbReference type="InterPro" id="IPR019734">
    <property type="entry name" value="TPR_rpt"/>
</dbReference>
<dbReference type="Gene3D" id="1.25.40.10">
    <property type="entry name" value="Tetratricopeptide repeat domain"/>
    <property type="match status" value="8"/>
</dbReference>
<evidence type="ECO:0000256" key="4">
    <source>
        <dbReference type="SAM" id="SignalP"/>
    </source>
</evidence>
<dbReference type="PANTHER" id="PTHR44858:SF1">
    <property type="entry name" value="UDP-N-ACETYLGLUCOSAMINE--PEPTIDE N-ACETYLGLUCOSAMINYLTRANSFERASE SPINDLY-RELATED"/>
    <property type="match status" value="1"/>
</dbReference>
<dbReference type="EMBL" id="VJZR01000012">
    <property type="protein sequence ID" value="TRX16583.1"/>
    <property type="molecule type" value="Genomic_DNA"/>
</dbReference>
<keyword evidence="6" id="KW-1185">Reference proteome</keyword>
<dbReference type="Pfam" id="PF12895">
    <property type="entry name" value="ANAPC3"/>
    <property type="match status" value="1"/>
</dbReference>
<dbReference type="InterPro" id="IPR011990">
    <property type="entry name" value="TPR-like_helical_dom_sf"/>
</dbReference>
<dbReference type="PROSITE" id="PS50005">
    <property type="entry name" value="TPR"/>
    <property type="match status" value="2"/>
</dbReference>
<dbReference type="Pfam" id="PF13181">
    <property type="entry name" value="TPR_8"/>
    <property type="match status" value="1"/>
</dbReference>
<feature type="repeat" description="TPR" evidence="3">
    <location>
        <begin position="648"/>
        <end position="681"/>
    </location>
</feature>
<gene>
    <name evidence="5" type="ORF">FNW17_12540</name>
</gene>
<accession>A0A553C7Z2</accession>
<keyword evidence="4" id="KW-0732">Signal</keyword>
<proteinExistence type="predicted"/>
<comment type="caution">
    <text evidence="5">The sequence shown here is derived from an EMBL/GenBank/DDBJ whole genome shotgun (WGS) entry which is preliminary data.</text>
</comment>
<evidence type="ECO:0000256" key="2">
    <source>
        <dbReference type="ARBA" id="ARBA00022803"/>
    </source>
</evidence>
<dbReference type="InterPro" id="IPR050498">
    <property type="entry name" value="Ycf3"/>
</dbReference>
<keyword evidence="2 3" id="KW-0802">TPR repeat</keyword>
<dbReference type="OrthoDB" id="9814448at2"/>
<evidence type="ECO:0000313" key="6">
    <source>
        <dbReference type="Proteomes" id="UP000318585"/>
    </source>
</evidence>
<dbReference type="Pfam" id="PF13174">
    <property type="entry name" value="TPR_6"/>
    <property type="match status" value="1"/>
</dbReference>
<sequence length="1004" mass="115156">MRKISWLFFLFLFIQSLSVSAQKSAIYTNDSKDFDKAILLYNENQYASAQLLFEKVKSATANEELKSDCFFYIANCAIRTNQSGADVLMEHFVTDYPTSRKQNQAYIGVAQFYFAQGNYPQALQWFDKVDEGNLSGNDRDKFNFQKGYSFFVSKNKKEATTYFNKVTNSAEYGSQAKYYLGFMAYEGDDYKQATKYFDEVSGEEKYKEKLSYYQADMNFKLGNFQKAIDLGLKAMTKSNALEQSELNKIIGESYFNLKQYAKSIPYLALYKGKKGKWNNTDFYQLGYAYYMQKDYESAISQFNKIIAGKDFVAQNAYYHLGQSYLNLDKKQQALNAFKNASEMEFELAIQEDASLNYAKLSYEIGNPYQSTPAVLMGFLKKYPNNANKSEIEKLLIDSYISSRNYKEALVLLEKNKSPENKLAYQKVTFYRGLELFTDKKYQEAATLFEKSLDQQKDTKFTARATFWKGETEYVLDDFKNAVLSYKQFQGLAAAKETPEFKNVNYNIAYSYFKLKEYDQAGNYFDNQIEKVKDDKVRLHDSYLRLADCRFVTTKYTAALEAYNKVIELKSVDADYAYFQKAICYGFVSQNDKKIEELNVFLKLYPNSEYRDDAFFELGNTYVAENKQDLAIKTYDKLNTEFKNGSFTAKAILRQGLVYYNADKDEQALTKFKKVAADFPKTPEALEAVSTARLIYVDNGKVDEYATWVRTLDFVAVTDAELDNDTYEAAEKQYLQNNTKQAISGFSGYVSKFSDGIHSLKANFYLAQSYFSDGQESKSVPNYEYVIEQPRSEFTEQSLARLVQIFLKNDDKTKAISVLTRLENEADFPQNKTFAQSNLMKSYYDNKDYSNSVVYAEKVLANPKTDDNVKSDAQIIIARAAIQTGDEAKARSAYAKLQTIAKGELAAEALYYDAYFKNKDAKFEASNTVVQKLAKTYSSYKFYGAKGLILMAKNFYGLKDSFQATYILESVIKNFTDFPDVVLEAQKELDTIKSEEAKTNSSIGG</sequence>
<dbReference type="SMART" id="SM00028">
    <property type="entry name" value="TPR"/>
    <property type="match status" value="13"/>
</dbReference>
<feature type="repeat" description="TPR" evidence="3">
    <location>
        <begin position="314"/>
        <end position="347"/>
    </location>
</feature>
<dbReference type="RefSeq" id="WP_144071811.1">
    <property type="nucleotide sequence ID" value="NZ_VJZR01000012.1"/>
</dbReference>
<evidence type="ECO:0000256" key="3">
    <source>
        <dbReference type="PROSITE-ProRule" id="PRU00339"/>
    </source>
</evidence>
<name>A0A553C7Z2_9FLAO</name>
<feature type="signal peptide" evidence="4">
    <location>
        <begin position="1"/>
        <end position="21"/>
    </location>
</feature>
<evidence type="ECO:0000313" key="5">
    <source>
        <dbReference type="EMBL" id="TRX16583.1"/>
    </source>
</evidence>
<organism evidence="5 6">
    <name type="scientific">Flavobacterium franklandianum</name>
    <dbReference type="NCBI Taxonomy" id="2594430"/>
    <lineage>
        <taxon>Bacteria</taxon>
        <taxon>Pseudomonadati</taxon>
        <taxon>Bacteroidota</taxon>
        <taxon>Flavobacteriia</taxon>
        <taxon>Flavobacteriales</taxon>
        <taxon>Flavobacteriaceae</taxon>
        <taxon>Flavobacterium</taxon>
    </lineage>
</organism>
<feature type="chain" id="PRO_5021812700" evidence="4">
    <location>
        <begin position="22"/>
        <end position="1004"/>
    </location>
</feature>
<keyword evidence="1" id="KW-0677">Repeat</keyword>
<dbReference type="Proteomes" id="UP000318585">
    <property type="component" value="Unassembled WGS sequence"/>
</dbReference>